<dbReference type="InterPro" id="IPR011047">
    <property type="entry name" value="Quinoprotein_ADH-like_sf"/>
</dbReference>
<comment type="caution">
    <text evidence="2">The sequence shown here is derived from an EMBL/GenBank/DDBJ whole genome shotgun (WGS) entry which is preliminary data.</text>
</comment>
<name>A0A9X0CMY8_9CNID</name>
<dbReference type="InterPro" id="IPR015943">
    <property type="entry name" value="WD40/YVTN_repeat-like_dom_sf"/>
</dbReference>
<dbReference type="Gene3D" id="2.130.10.10">
    <property type="entry name" value="YVTN repeat-like/Quinoprotein amine dehydrogenase"/>
    <property type="match status" value="2"/>
</dbReference>
<dbReference type="InterPro" id="IPR052752">
    <property type="entry name" value="NACHT-WD_repeat"/>
</dbReference>
<dbReference type="PANTHER" id="PTHR19871">
    <property type="entry name" value="BETA TRANSDUCIN-RELATED PROTEIN"/>
    <property type="match status" value="1"/>
</dbReference>
<proteinExistence type="predicted"/>
<gene>
    <name evidence="2" type="ORF">OS493_011626</name>
</gene>
<dbReference type="AlphaFoldDB" id="A0A9X0CMY8"/>
<sequence>MREECLCNFEFLLAKLRGTSLQVLMGDFSSYLNVKPKDDDVELLHECFQLSAHSLSQDSNQLPTQLIGRMYNFLQRKEQYPDVCKVLKQALNSSTACFLPNRKCLTAPGGALRSAIGLTQYGSDVISMAKDNRTIAVSSQTSEGLVIRIIDYVSAREVRKFTIQEPTEMYRTNFNQISNKNPDLLLLAGSGKIFLLNTLTGQIVQEFEVTDDDWFSYYLQAAVSFADDENLLVAICPDALKIWKVENGKLLHNVPLKDVNTENEIGALDARGSHAVYNLRGRNTVHFINVKNGKEVRKITISYPKSKDGEKVFIKEIKITPLDHVAVVPSSFDNLRLYDLSGNLIRELTNFKMQQGLHRMQITDDGTKVVTADVYEICILNLETREMEKCLRSPIFRLRIYTRDGINILAIGQDNILRVYDKRREEDDENQKDTVFNEIQGNTLADQIITISPSFDQRHVLTTATIQLRNEIDVWDALSGKRVRRLMNLMVFPNPIRMCTATRGVGFIFDQDLPHYKVFNFAEGKIERNLEGKACRRMNAFGFIDQKRMMSFSRGRRFVKVWDVDSGKVVKVVKFKEKHRFEEMLISNNGKMAVCSLASQMTQHSDKELHLIAIDTTNFSNKMLKYKGEQLTLFNARISDDGKFLVNLVQYSQPLLWDLHTGELVRKLFDPKSYEAASTVTVSGASMIAITGNRWPGHQNLEYRKSPGSTHHQLSSRN</sequence>
<feature type="compositionally biased region" description="Polar residues" evidence="1">
    <location>
        <begin position="707"/>
        <end position="718"/>
    </location>
</feature>
<reference evidence="2" key="1">
    <citation type="submission" date="2023-01" db="EMBL/GenBank/DDBJ databases">
        <title>Genome assembly of the deep-sea coral Lophelia pertusa.</title>
        <authorList>
            <person name="Herrera S."/>
            <person name="Cordes E."/>
        </authorList>
    </citation>
    <scope>NUCLEOTIDE SEQUENCE</scope>
    <source>
        <strain evidence="2">USNM1676648</strain>
        <tissue evidence="2">Polyp</tissue>
    </source>
</reference>
<evidence type="ECO:0000313" key="2">
    <source>
        <dbReference type="EMBL" id="KAJ7363338.1"/>
    </source>
</evidence>
<organism evidence="2 3">
    <name type="scientific">Desmophyllum pertusum</name>
    <dbReference type="NCBI Taxonomy" id="174260"/>
    <lineage>
        <taxon>Eukaryota</taxon>
        <taxon>Metazoa</taxon>
        <taxon>Cnidaria</taxon>
        <taxon>Anthozoa</taxon>
        <taxon>Hexacorallia</taxon>
        <taxon>Scleractinia</taxon>
        <taxon>Caryophylliina</taxon>
        <taxon>Caryophylliidae</taxon>
        <taxon>Desmophyllum</taxon>
    </lineage>
</organism>
<feature type="region of interest" description="Disordered" evidence="1">
    <location>
        <begin position="699"/>
        <end position="718"/>
    </location>
</feature>
<dbReference type="OrthoDB" id="2325716at2759"/>
<evidence type="ECO:0000313" key="3">
    <source>
        <dbReference type="Proteomes" id="UP001163046"/>
    </source>
</evidence>
<protein>
    <submittedName>
        <fullName evidence="2">Uncharacterized protein</fullName>
    </submittedName>
</protein>
<evidence type="ECO:0000256" key="1">
    <source>
        <dbReference type="SAM" id="MobiDB-lite"/>
    </source>
</evidence>
<dbReference type="EMBL" id="MU827306">
    <property type="protein sequence ID" value="KAJ7363338.1"/>
    <property type="molecule type" value="Genomic_DNA"/>
</dbReference>
<accession>A0A9X0CMY8</accession>
<dbReference type="PANTHER" id="PTHR19871:SF45">
    <property type="entry name" value="NACHT DOMAIN-CONTAINING PROTEIN"/>
    <property type="match status" value="1"/>
</dbReference>
<dbReference type="SUPFAM" id="SSF50998">
    <property type="entry name" value="Quinoprotein alcohol dehydrogenase-like"/>
    <property type="match status" value="1"/>
</dbReference>
<dbReference type="Proteomes" id="UP001163046">
    <property type="component" value="Unassembled WGS sequence"/>
</dbReference>
<keyword evidence="3" id="KW-1185">Reference proteome</keyword>